<feature type="domain" description="NmrA-like" evidence="1">
    <location>
        <begin position="25"/>
        <end position="198"/>
    </location>
</feature>
<dbReference type="EMBL" id="CAFBAA010000041">
    <property type="protein sequence ID" value="CAB4844988.1"/>
    <property type="molecule type" value="Genomic_DNA"/>
</dbReference>
<sequence length="205" mass="23493">MWPNFFEGEFSGATAIIERAVSNSQRIVYHSVFRPHIEEMPHHWEKMRVEEYLYKTHEDFVILQPCAYLDNFKKQLRTIQEKGKCNFPWGIQSSLSYVDLRDVAEVATLALHGEISSGASLELCGPQGLSGIEIARILSRELGRDIVAEAISPSVMVDDYSQACFEKMNEYYVKHGFSGSETVLERLLGRPARTFEEWLQNQDLV</sequence>
<evidence type="ECO:0000259" key="1">
    <source>
        <dbReference type="Pfam" id="PF05368"/>
    </source>
</evidence>
<dbReference type="Pfam" id="PF05368">
    <property type="entry name" value="NmrA"/>
    <property type="match status" value="1"/>
</dbReference>
<dbReference type="PANTHER" id="PTHR43162:SF1">
    <property type="entry name" value="PRESTALK A DIFFERENTIATION PROTEIN A"/>
    <property type="match status" value="1"/>
</dbReference>
<dbReference type="InterPro" id="IPR051604">
    <property type="entry name" value="Ergot_Alk_Oxidoreductase"/>
</dbReference>
<dbReference type="AlphaFoldDB" id="A0A6J7BLG1"/>
<accession>A0A6J7BLG1</accession>
<dbReference type="PANTHER" id="PTHR43162">
    <property type="match status" value="1"/>
</dbReference>
<gene>
    <name evidence="2" type="ORF">UFOPK3266_01330</name>
</gene>
<dbReference type="InterPro" id="IPR036291">
    <property type="entry name" value="NAD(P)-bd_dom_sf"/>
</dbReference>
<dbReference type="Gene3D" id="3.40.50.720">
    <property type="entry name" value="NAD(P)-binding Rossmann-like Domain"/>
    <property type="match status" value="1"/>
</dbReference>
<organism evidence="2">
    <name type="scientific">freshwater metagenome</name>
    <dbReference type="NCBI Taxonomy" id="449393"/>
    <lineage>
        <taxon>unclassified sequences</taxon>
        <taxon>metagenomes</taxon>
        <taxon>ecological metagenomes</taxon>
    </lineage>
</organism>
<proteinExistence type="predicted"/>
<evidence type="ECO:0000313" key="2">
    <source>
        <dbReference type="EMBL" id="CAB4844988.1"/>
    </source>
</evidence>
<dbReference type="InterPro" id="IPR008030">
    <property type="entry name" value="NmrA-like"/>
</dbReference>
<name>A0A6J7BLG1_9ZZZZ</name>
<protein>
    <submittedName>
        <fullName evidence="2">Unannotated protein</fullName>
    </submittedName>
</protein>
<reference evidence="2" key="1">
    <citation type="submission" date="2020-05" db="EMBL/GenBank/DDBJ databases">
        <authorList>
            <person name="Chiriac C."/>
            <person name="Salcher M."/>
            <person name="Ghai R."/>
            <person name="Kavagutti S V."/>
        </authorList>
    </citation>
    <scope>NUCLEOTIDE SEQUENCE</scope>
</reference>
<dbReference type="SUPFAM" id="SSF51735">
    <property type="entry name" value="NAD(P)-binding Rossmann-fold domains"/>
    <property type="match status" value="1"/>
</dbReference>